<dbReference type="Proteomes" id="UP000035214">
    <property type="component" value="Unassembled WGS sequence"/>
</dbReference>
<accession>A0A0G8ETJ5</accession>
<proteinExistence type="predicted"/>
<organism evidence="1 2">
    <name type="scientific">Bacillus cereus</name>
    <dbReference type="NCBI Taxonomy" id="1396"/>
    <lineage>
        <taxon>Bacteria</taxon>
        <taxon>Bacillati</taxon>
        <taxon>Bacillota</taxon>
        <taxon>Bacilli</taxon>
        <taxon>Bacillales</taxon>
        <taxon>Bacillaceae</taxon>
        <taxon>Bacillus</taxon>
        <taxon>Bacillus cereus group</taxon>
    </lineage>
</organism>
<evidence type="ECO:0000313" key="1">
    <source>
        <dbReference type="EMBL" id="KLA27589.1"/>
    </source>
</evidence>
<name>A0A0G8ETJ5_BACCE</name>
<dbReference type="EMBL" id="LCYI01000034">
    <property type="protein sequence ID" value="KLA27589.1"/>
    <property type="molecule type" value="Genomic_DNA"/>
</dbReference>
<sequence length="92" mass="10743">MGVTLEELEKCYNKAFIEGAEYVAVQIEMDGFHSDEVIINDKYSIDSKLKYYKKTYNENLEHRWIPGIRIVGFAYGYSFSEILHELGLLVKK</sequence>
<dbReference type="AlphaFoldDB" id="A0A0G8ETJ5"/>
<dbReference type="RefSeq" id="WP_000539238.1">
    <property type="nucleotide sequence ID" value="NZ_LCYI01000034.1"/>
</dbReference>
<evidence type="ECO:0000313" key="2">
    <source>
        <dbReference type="Proteomes" id="UP000035214"/>
    </source>
</evidence>
<reference evidence="1 2" key="1">
    <citation type="submission" date="2015-04" db="EMBL/GenBank/DDBJ databases">
        <title>Draft Genome Sequences of Eight Spore-Forming Food Isolates of Bacillus cereus Genome sequencing.</title>
        <authorList>
            <person name="Krawcyk A.O."/>
            <person name="de Jong A."/>
            <person name="Eijlander R.T."/>
            <person name="Berendsen E.M."/>
            <person name="Holsappel S."/>
            <person name="Wells-Bennik M."/>
            <person name="Kuipers O.P."/>
        </authorList>
    </citation>
    <scope>NUCLEOTIDE SEQUENCE [LARGE SCALE GENOMIC DNA]</scope>
    <source>
        <strain evidence="1 2">B4077</strain>
    </source>
</reference>
<dbReference type="PATRIC" id="fig|1396.428.peg.5554"/>
<protein>
    <submittedName>
        <fullName evidence="1">Uncharacterized protein</fullName>
    </submittedName>
</protein>
<comment type="caution">
    <text evidence="1">The sequence shown here is derived from an EMBL/GenBank/DDBJ whole genome shotgun (WGS) entry which is preliminary data.</text>
</comment>
<gene>
    <name evidence="1" type="ORF">B4077_2226</name>
</gene>